<organism evidence="2 3">
    <name type="scientific">Genlisea aurea</name>
    <dbReference type="NCBI Taxonomy" id="192259"/>
    <lineage>
        <taxon>Eukaryota</taxon>
        <taxon>Viridiplantae</taxon>
        <taxon>Streptophyta</taxon>
        <taxon>Embryophyta</taxon>
        <taxon>Tracheophyta</taxon>
        <taxon>Spermatophyta</taxon>
        <taxon>Magnoliopsida</taxon>
        <taxon>eudicotyledons</taxon>
        <taxon>Gunneridae</taxon>
        <taxon>Pentapetalae</taxon>
        <taxon>asterids</taxon>
        <taxon>lamiids</taxon>
        <taxon>Lamiales</taxon>
        <taxon>Lentibulariaceae</taxon>
        <taxon>Genlisea</taxon>
    </lineage>
</organism>
<keyword evidence="1" id="KW-0812">Transmembrane</keyword>
<feature type="transmembrane region" description="Helical" evidence="1">
    <location>
        <begin position="27"/>
        <end position="46"/>
    </location>
</feature>
<evidence type="ECO:0000256" key="1">
    <source>
        <dbReference type="SAM" id="Phobius"/>
    </source>
</evidence>
<accession>S8DF47</accession>
<comment type="caution">
    <text evidence="2">The sequence shown here is derived from an EMBL/GenBank/DDBJ whole genome shotgun (WGS) entry which is preliminary data.</text>
</comment>
<evidence type="ECO:0000313" key="3">
    <source>
        <dbReference type="Proteomes" id="UP000015453"/>
    </source>
</evidence>
<protein>
    <submittedName>
        <fullName evidence="2">Uncharacterized protein</fullName>
    </submittedName>
</protein>
<dbReference type="EMBL" id="AUSU01006900">
    <property type="protein sequence ID" value="EPS61368.1"/>
    <property type="molecule type" value="Genomic_DNA"/>
</dbReference>
<sequence>MGRKRYFRNVRAIFKFDVFRTVNGRALIGYVFLWCVCVVSAVLRHGRVHRVHLLRLSFGYYVVSINVNS</sequence>
<keyword evidence="1" id="KW-0472">Membrane</keyword>
<keyword evidence="1" id="KW-1133">Transmembrane helix</keyword>
<dbReference type="Proteomes" id="UP000015453">
    <property type="component" value="Unassembled WGS sequence"/>
</dbReference>
<proteinExistence type="predicted"/>
<name>S8DF47_9LAMI</name>
<evidence type="ECO:0000313" key="2">
    <source>
        <dbReference type="EMBL" id="EPS61368.1"/>
    </source>
</evidence>
<gene>
    <name evidence="2" type="ORF">M569_13430</name>
</gene>
<reference evidence="2 3" key="1">
    <citation type="journal article" date="2013" name="BMC Genomics">
        <title>The miniature genome of a carnivorous plant Genlisea aurea contains a low number of genes and short non-coding sequences.</title>
        <authorList>
            <person name="Leushkin E.V."/>
            <person name="Sutormin R.A."/>
            <person name="Nabieva E.R."/>
            <person name="Penin A.A."/>
            <person name="Kondrashov A.S."/>
            <person name="Logacheva M.D."/>
        </authorList>
    </citation>
    <scope>NUCLEOTIDE SEQUENCE [LARGE SCALE GENOMIC DNA]</scope>
</reference>
<dbReference type="AlphaFoldDB" id="S8DF47"/>
<keyword evidence="3" id="KW-1185">Reference proteome</keyword>